<name>A0ACC6MFP5_MYCPF</name>
<gene>
    <name evidence="1" type="ORF">OHX15_09950</name>
</gene>
<dbReference type="Proteomes" id="UP001289645">
    <property type="component" value="Unassembled WGS sequence"/>
</dbReference>
<keyword evidence="2" id="KW-1185">Reference proteome</keyword>
<reference evidence="1 2" key="1">
    <citation type="journal article" date="2021" name="Chemosphere">
        <title>Bioballs carrying a syntrophic Rhodococcus and Mycolicibacterium consortium for simultaneous sorption and biodegradation of fuel oil in contaminated freshwater.</title>
        <authorList>
            <person name="Naloka K."/>
            <person name="Polrit D."/>
            <person name="Muangchinda C."/>
            <person name="Thoetkiattikul H."/>
            <person name="Pinyakong O."/>
        </authorList>
    </citation>
    <scope>NUCLEOTIDE SEQUENCE [LARGE SCALE GENOMIC DNA]</scope>
    <source>
        <strain evidence="1 2">J101</strain>
    </source>
</reference>
<dbReference type="EMBL" id="JAOXLN010000008">
    <property type="protein sequence ID" value="MDZ5085708.1"/>
    <property type="molecule type" value="Genomic_DNA"/>
</dbReference>
<accession>A0ACC6MFP5</accession>
<protein>
    <submittedName>
        <fullName evidence="1">DUF4383 domain-containing protein</fullName>
    </submittedName>
</protein>
<comment type="caution">
    <text evidence="1">The sequence shown here is derived from an EMBL/GenBank/DDBJ whole genome shotgun (WGS) entry which is preliminary data.</text>
</comment>
<proteinExistence type="predicted"/>
<organism evidence="1 2">
    <name type="scientific">Mycolicibacterium parafortuitum</name>
    <name type="common">Mycobacterium parafortuitum</name>
    <dbReference type="NCBI Taxonomy" id="39692"/>
    <lineage>
        <taxon>Bacteria</taxon>
        <taxon>Bacillati</taxon>
        <taxon>Actinomycetota</taxon>
        <taxon>Actinomycetes</taxon>
        <taxon>Mycobacteriales</taxon>
        <taxon>Mycobacteriaceae</taxon>
        <taxon>Mycolicibacterium</taxon>
    </lineage>
</organism>
<evidence type="ECO:0000313" key="1">
    <source>
        <dbReference type="EMBL" id="MDZ5085708.1"/>
    </source>
</evidence>
<sequence length="157" mass="16429">MASQPKYMAVQGAALIVAAALTLIGLLGFIPGATANVGELAWAGQHSGATLFGVFVVSVLVNAFHLVLGGLGFAMARTYSGARAYLLLGGVLYLGLWLYGLLVERGSDAHVVPLNNADNWLHLGIGAMMLLLAVTLGGQRDPTKRRIRRRPHLGAAA</sequence>
<evidence type="ECO:0000313" key="2">
    <source>
        <dbReference type="Proteomes" id="UP001289645"/>
    </source>
</evidence>